<reference evidence="1" key="1">
    <citation type="submission" date="2023-07" db="EMBL/GenBank/DDBJ databases">
        <title>Between Cages and Wild: Unraveling the Impact of Captivity on Animal Microbiomes and Antimicrobial Resistance.</title>
        <authorList>
            <person name="Schmartz G.P."/>
            <person name="Rehner J."/>
            <person name="Schuff M.J."/>
            <person name="Becker S.L."/>
            <person name="Kravczyk M."/>
            <person name="Gurevich A."/>
            <person name="Francke R."/>
            <person name="Mueller R."/>
            <person name="Keller V."/>
            <person name="Keller A."/>
        </authorList>
    </citation>
    <scope>NUCLEOTIDE SEQUENCE</scope>
    <source>
        <strain evidence="1">S12M_St_49</strain>
    </source>
</reference>
<evidence type="ECO:0000313" key="2">
    <source>
        <dbReference type="Proteomes" id="UP001168575"/>
    </source>
</evidence>
<protein>
    <submittedName>
        <fullName evidence="1">Uncharacterized protein</fullName>
    </submittedName>
</protein>
<evidence type="ECO:0000313" key="1">
    <source>
        <dbReference type="EMBL" id="MDO4842687.1"/>
    </source>
</evidence>
<dbReference type="AlphaFoldDB" id="A0AA43RMY9"/>
<gene>
    <name evidence="1" type="ORF">Q3982_08445</name>
</gene>
<feature type="non-terminal residue" evidence="1">
    <location>
        <position position="73"/>
    </location>
</feature>
<sequence>MKYNGFYYRMFESSMKKVLVEKYGKQYANEIMRKSKKTYRELVEKADDIGDGNPMEAFTRRFLHGRCISRAEA</sequence>
<name>A0AA43RMY9_9ACTN</name>
<dbReference type="Proteomes" id="UP001168575">
    <property type="component" value="Unassembled WGS sequence"/>
</dbReference>
<dbReference type="EMBL" id="JAUMVS010000263">
    <property type="protein sequence ID" value="MDO4842687.1"/>
    <property type="molecule type" value="Genomic_DNA"/>
</dbReference>
<keyword evidence="2" id="KW-1185">Reference proteome</keyword>
<accession>A0AA43RMY9</accession>
<comment type="caution">
    <text evidence="1">The sequence shown here is derived from an EMBL/GenBank/DDBJ whole genome shotgun (WGS) entry which is preliminary data.</text>
</comment>
<organism evidence="1 2">
    <name type="scientific">Phoenicibacter congonensis</name>
    <dbReference type="NCBI Taxonomy" id="1944646"/>
    <lineage>
        <taxon>Bacteria</taxon>
        <taxon>Bacillati</taxon>
        <taxon>Actinomycetota</taxon>
        <taxon>Coriobacteriia</taxon>
        <taxon>Eggerthellales</taxon>
        <taxon>Eggerthellaceae</taxon>
        <taxon>Phoenicibacter</taxon>
    </lineage>
</organism>
<proteinExistence type="predicted"/>